<organism evidence="1">
    <name type="scientific">Anopheles sinensis</name>
    <name type="common">Mosquito</name>
    <dbReference type="NCBI Taxonomy" id="74873"/>
    <lineage>
        <taxon>Eukaryota</taxon>
        <taxon>Metazoa</taxon>
        <taxon>Ecdysozoa</taxon>
        <taxon>Arthropoda</taxon>
        <taxon>Hexapoda</taxon>
        <taxon>Insecta</taxon>
        <taxon>Pterygota</taxon>
        <taxon>Neoptera</taxon>
        <taxon>Endopterygota</taxon>
        <taxon>Diptera</taxon>
        <taxon>Nematocera</taxon>
        <taxon>Culicoidea</taxon>
        <taxon>Culicidae</taxon>
        <taxon>Anophelinae</taxon>
        <taxon>Anopheles</taxon>
    </lineage>
</organism>
<evidence type="ECO:0000313" key="1">
    <source>
        <dbReference type="EMBL" id="KFB41019.1"/>
    </source>
</evidence>
<reference evidence="1 3" key="1">
    <citation type="journal article" date="2014" name="BMC Genomics">
        <title>Genome sequence of Anopheles sinensis provides insight into genetics basis of mosquito competence for malaria parasites.</title>
        <authorList>
            <person name="Zhou D."/>
            <person name="Zhang D."/>
            <person name="Ding G."/>
            <person name="Shi L."/>
            <person name="Hou Q."/>
            <person name="Ye Y."/>
            <person name="Xu Y."/>
            <person name="Zhou H."/>
            <person name="Xiong C."/>
            <person name="Li S."/>
            <person name="Yu J."/>
            <person name="Hong S."/>
            <person name="Yu X."/>
            <person name="Zou P."/>
            <person name="Chen C."/>
            <person name="Chang X."/>
            <person name="Wang W."/>
            <person name="Lv Y."/>
            <person name="Sun Y."/>
            <person name="Ma L."/>
            <person name="Shen B."/>
            <person name="Zhu C."/>
        </authorList>
    </citation>
    <scope>NUCLEOTIDE SEQUENCE [LARGE SCALE GENOMIC DNA]</scope>
</reference>
<name>A0A084VSS5_ANOSI</name>
<dbReference type="EnsemblMetazoa" id="ASIC008635-RA">
    <property type="protein sequence ID" value="ASIC008635-PA"/>
    <property type="gene ID" value="ASIC008635"/>
</dbReference>
<evidence type="ECO:0000313" key="2">
    <source>
        <dbReference type="EnsemblMetazoa" id="ASIC008635-PA"/>
    </source>
</evidence>
<dbReference type="VEuPathDB" id="VectorBase:ASIC008635"/>
<evidence type="ECO:0000313" key="3">
    <source>
        <dbReference type="Proteomes" id="UP000030765"/>
    </source>
</evidence>
<keyword evidence="3" id="KW-1185">Reference proteome</keyword>
<sequence>MIGFTSTLNPAKELEEAIVGNFLGTFCDEDLATMSAALGRTQPEAMAKLAKYKTK</sequence>
<dbReference type="EMBL" id="ATLV01016140">
    <property type="status" value="NOT_ANNOTATED_CDS"/>
    <property type="molecule type" value="Genomic_DNA"/>
</dbReference>
<accession>A0A084VSS5</accession>
<gene>
    <name evidence="1" type="ORF">ZHAS_00008635</name>
</gene>
<dbReference type="AlphaFoldDB" id="A0A084VSS5"/>
<proteinExistence type="predicted"/>
<reference evidence="2" key="2">
    <citation type="submission" date="2020-05" db="UniProtKB">
        <authorList>
            <consortium name="EnsemblMetazoa"/>
        </authorList>
    </citation>
    <scope>IDENTIFICATION</scope>
</reference>
<protein>
    <submittedName>
        <fullName evidence="1 2">Uncharacterized protein</fullName>
    </submittedName>
</protein>
<dbReference type="EMBL" id="KE525057">
    <property type="protein sequence ID" value="KFB41019.1"/>
    <property type="molecule type" value="Genomic_DNA"/>
</dbReference>
<dbReference type="Proteomes" id="UP000030765">
    <property type="component" value="Unassembled WGS sequence"/>
</dbReference>